<feature type="transmembrane region" description="Helical" evidence="1">
    <location>
        <begin position="70"/>
        <end position="91"/>
    </location>
</feature>
<feature type="transmembrane region" description="Helical" evidence="1">
    <location>
        <begin position="111"/>
        <end position="131"/>
    </location>
</feature>
<name>A0A1K0GLZ9_9ACTN</name>
<evidence type="ECO:0000313" key="3">
    <source>
        <dbReference type="Proteomes" id="UP000182486"/>
    </source>
</evidence>
<feature type="transmembrane region" description="Helical" evidence="1">
    <location>
        <begin position="163"/>
        <end position="179"/>
    </location>
</feature>
<reference evidence="2 3" key="1">
    <citation type="submission" date="2016-09" db="EMBL/GenBank/DDBJ databases">
        <title>Couchioplanes caeruleus draft genome sequence.</title>
        <authorList>
            <person name="Sheehan J."/>
            <person name="Caffrey P."/>
        </authorList>
    </citation>
    <scope>NUCLEOTIDE SEQUENCE [LARGE SCALE GENOMIC DNA]</scope>
    <source>
        <strain evidence="2 3">DSM 43634</strain>
    </source>
</reference>
<dbReference type="Proteomes" id="UP000182486">
    <property type="component" value="Unassembled WGS sequence"/>
</dbReference>
<protein>
    <submittedName>
        <fullName evidence="2">Uncharacterized protein</fullName>
    </submittedName>
</protein>
<dbReference type="EMBL" id="MEIA01000490">
    <property type="protein sequence ID" value="OJF10203.1"/>
    <property type="molecule type" value="Genomic_DNA"/>
</dbReference>
<organism evidence="2 3">
    <name type="scientific">Couchioplanes caeruleus subsp. caeruleus</name>
    <dbReference type="NCBI Taxonomy" id="56427"/>
    <lineage>
        <taxon>Bacteria</taxon>
        <taxon>Bacillati</taxon>
        <taxon>Actinomycetota</taxon>
        <taxon>Actinomycetes</taxon>
        <taxon>Micromonosporales</taxon>
        <taxon>Micromonosporaceae</taxon>
        <taxon>Couchioplanes</taxon>
    </lineage>
</organism>
<feature type="transmembrane region" description="Helical" evidence="1">
    <location>
        <begin position="191"/>
        <end position="209"/>
    </location>
</feature>
<comment type="caution">
    <text evidence="2">The sequence shown here is derived from an EMBL/GenBank/DDBJ whole genome shotgun (WGS) entry which is preliminary data.</text>
</comment>
<accession>A0A1K0GLZ9</accession>
<keyword evidence="3" id="KW-1185">Reference proteome</keyword>
<dbReference type="AlphaFoldDB" id="A0A1K0GLZ9"/>
<proteinExistence type="predicted"/>
<feature type="transmembrane region" description="Helical" evidence="1">
    <location>
        <begin position="241"/>
        <end position="258"/>
    </location>
</feature>
<feature type="transmembrane region" description="Helical" evidence="1">
    <location>
        <begin position="273"/>
        <end position="291"/>
    </location>
</feature>
<dbReference type="RefSeq" id="WP_071809405.1">
    <property type="nucleotide sequence ID" value="NZ_MEIA01000490.1"/>
</dbReference>
<sequence length="297" mass="31545">MSNDILERRYRALLRSYPAGYRRERTDELLEILVSDVSATRRWPEWRQAVALVRGGLRVRAGSTAERPTAVLFWQGMQLAAMAVLALGALIGLDDAVEPLELGGLDSLPAVLVDHGPNLLLILAALAALILGRQGPAAGLVVAAIVVPTAVSVHLFANSLPQWWAPVVAASLVIAGLRRPADVPPVERGNAVVVTLGVLVLHLMPVGRLTMVDPVQRSLAAIAVVAVMAAFLWVASADQRMLLAAAPTFLLVTLHQVTTDPASMMSFYPAEGLPSVIVGVAMVAAATVATWRRHARA</sequence>
<keyword evidence="1" id="KW-1133">Transmembrane helix</keyword>
<feature type="transmembrane region" description="Helical" evidence="1">
    <location>
        <begin position="138"/>
        <end position="157"/>
    </location>
</feature>
<gene>
    <name evidence="2" type="ORF">BG844_33290</name>
</gene>
<feature type="transmembrane region" description="Helical" evidence="1">
    <location>
        <begin position="215"/>
        <end position="234"/>
    </location>
</feature>
<keyword evidence="1" id="KW-0472">Membrane</keyword>
<keyword evidence="1" id="KW-0812">Transmembrane</keyword>
<evidence type="ECO:0000313" key="2">
    <source>
        <dbReference type="EMBL" id="OJF10203.1"/>
    </source>
</evidence>
<evidence type="ECO:0000256" key="1">
    <source>
        <dbReference type="SAM" id="Phobius"/>
    </source>
</evidence>